<dbReference type="Proteomes" id="UP000317650">
    <property type="component" value="Chromosome 2"/>
</dbReference>
<evidence type="ECO:0000256" key="1">
    <source>
        <dbReference type="ARBA" id="ARBA00006908"/>
    </source>
</evidence>
<dbReference type="GO" id="GO:0010024">
    <property type="term" value="P:phytochromobilin biosynthetic process"/>
    <property type="evidence" value="ECO:0007669"/>
    <property type="project" value="InterPro"/>
</dbReference>
<sequence>MDLSTFSYQKFVNFALQETKLRTALAPLPSHEKFRLLRSKDNNTVLRTLSFCAPKIRLVRSLTVEGNRAMQVLDFAVFPEPEFDLPIFCANFFTNASLSIVVLDLNPLYDVTIHTDYKEKYYRKLLPLGKKYFEVLKLVTYMLLKEMQLLPWGGNITGESLRFFSPIVIWTRFNSSQFKHDVLYSAFMDYFKRYGAIRIPVTYRTGMYRPYRAAWLALMDEAVEETSACHIHRNREAQHKYLTWRAEKDPGHPILKKLVGENLAKELVWRFLFDGVDSLGAKTFLDYFPEYKCDSGTINQKRSVMGKSYETRPWDLNGEFVGNHSG</sequence>
<keyword evidence="4" id="KW-1185">Reference proteome</keyword>
<comment type="similarity">
    <text evidence="1">Belongs to the HY2 family.</text>
</comment>
<comment type="caution">
    <text evidence="3">The sequence shown here is derived from an EMBL/GenBank/DDBJ whole genome shotgun (WGS) entry which is preliminary data.</text>
</comment>
<dbReference type="Gene3D" id="3.40.1500.20">
    <property type="match status" value="1"/>
</dbReference>
<accession>A0A4S8I991</accession>
<protein>
    <submittedName>
        <fullName evidence="3">Uncharacterized protein</fullName>
    </submittedName>
</protein>
<dbReference type="PANTHER" id="PTHR34557">
    <property type="entry name" value="PHYTOCHROMOBILIN:FERREDOXIN OXIDOREDUCTASE, CHLOROPLASTIC"/>
    <property type="match status" value="1"/>
</dbReference>
<dbReference type="EMBL" id="PYDT01000011">
    <property type="protein sequence ID" value="THU44558.1"/>
    <property type="molecule type" value="Genomic_DNA"/>
</dbReference>
<proteinExistence type="inferred from homology"/>
<dbReference type="GO" id="GO:0050897">
    <property type="term" value="F:cobalt ion binding"/>
    <property type="evidence" value="ECO:0007669"/>
    <property type="project" value="InterPro"/>
</dbReference>
<dbReference type="STRING" id="52838.A0A4S8I991"/>
<keyword evidence="2" id="KW-0560">Oxidoreductase</keyword>
<evidence type="ECO:0000256" key="2">
    <source>
        <dbReference type="ARBA" id="ARBA00023002"/>
    </source>
</evidence>
<dbReference type="Pfam" id="PF05996">
    <property type="entry name" value="Fe_bilin_red"/>
    <property type="match status" value="2"/>
</dbReference>
<dbReference type="PANTHER" id="PTHR34557:SF1">
    <property type="entry name" value="PHYTOCHROMOBILIN:FERREDOXIN OXIDOREDUCTASE, CHLOROPLASTIC"/>
    <property type="match status" value="1"/>
</dbReference>
<reference evidence="3 4" key="1">
    <citation type="journal article" date="2019" name="Nat. Plants">
        <title>Genome sequencing of Musa balbisiana reveals subgenome evolution and function divergence in polyploid bananas.</title>
        <authorList>
            <person name="Yao X."/>
        </authorList>
    </citation>
    <scope>NUCLEOTIDE SEQUENCE [LARGE SCALE GENOMIC DNA]</scope>
    <source>
        <strain evidence="4">cv. DH-PKW</strain>
        <tissue evidence="3">Leaves</tissue>
    </source>
</reference>
<dbReference type="AlphaFoldDB" id="A0A4S8I991"/>
<name>A0A4S8I991_MUSBA</name>
<evidence type="ECO:0000313" key="4">
    <source>
        <dbReference type="Proteomes" id="UP000317650"/>
    </source>
</evidence>
<dbReference type="GO" id="GO:0050619">
    <property type="term" value="F:phytochromobilin:ferredoxin oxidoreductase activity"/>
    <property type="evidence" value="ECO:0007669"/>
    <property type="project" value="TreeGrafter"/>
</dbReference>
<dbReference type="InterPro" id="IPR009249">
    <property type="entry name" value="Ferredoxin-dep_bilin_Rdtase"/>
</dbReference>
<gene>
    <name evidence="3" type="ORF">C4D60_Mb02t08640</name>
</gene>
<evidence type="ECO:0000313" key="3">
    <source>
        <dbReference type="EMBL" id="THU44558.1"/>
    </source>
</evidence>
<organism evidence="3 4">
    <name type="scientific">Musa balbisiana</name>
    <name type="common">Banana</name>
    <dbReference type="NCBI Taxonomy" id="52838"/>
    <lineage>
        <taxon>Eukaryota</taxon>
        <taxon>Viridiplantae</taxon>
        <taxon>Streptophyta</taxon>
        <taxon>Embryophyta</taxon>
        <taxon>Tracheophyta</taxon>
        <taxon>Spermatophyta</taxon>
        <taxon>Magnoliopsida</taxon>
        <taxon>Liliopsida</taxon>
        <taxon>Zingiberales</taxon>
        <taxon>Musaceae</taxon>
        <taxon>Musa</taxon>
    </lineage>
</organism>